<evidence type="ECO:0000313" key="6">
    <source>
        <dbReference type="EMBL" id="APX88401.1"/>
    </source>
</evidence>
<evidence type="ECO:0000313" key="7">
    <source>
        <dbReference type="Proteomes" id="UP000187266"/>
    </source>
</evidence>
<gene>
    <name evidence="6" type="ORF">BV394_00520</name>
</gene>
<dbReference type="Pfam" id="PF03631">
    <property type="entry name" value="Virul_fac_BrkB"/>
    <property type="match status" value="1"/>
</dbReference>
<keyword evidence="4" id="KW-1133">Transmembrane helix</keyword>
<dbReference type="PIRSF" id="PIRSF035875">
    <property type="entry name" value="RNase_BN"/>
    <property type="match status" value="1"/>
</dbReference>
<dbReference type="PANTHER" id="PTHR30213">
    <property type="entry name" value="INNER MEMBRANE PROTEIN YHJD"/>
    <property type="match status" value="1"/>
</dbReference>
<keyword evidence="2" id="KW-1003">Cell membrane</keyword>
<dbReference type="InterPro" id="IPR017039">
    <property type="entry name" value="Virul_fac_BrkB"/>
</dbReference>
<name>A0A1U7DEL0_9RHOB</name>
<protein>
    <submittedName>
        <fullName evidence="6">Ribonuclease BN</fullName>
    </submittedName>
</protein>
<dbReference type="GO" id="GO:0005886">
    <property type="term" value="C:plasma membrane"/>
    <property type="evidence" value="ECO:0007669"/>
    <property type="project" value="UniProtKB-SubCell"/>
</dbReference>
<organism evidence="6 7">
    <name type="scientific">Brevirhabdus pacifica</name>
    <dbReference type="NCBI Taxonomy" id="1267768"/>
    <lineage>
        <taxon>Bacteria</taxon>
        <taxon>Pseudomonadati</taxon>
        <taxon>Pseudomonadota</taxon>
        <taxon>Alphaproteobacteria</taxon>
        <taxon>Rhodobacterales</taxon>
        <taxon>Paracoccaceae</taxon>
        <taxon>Brevirhabdus</taxon>
    </lineage>
</organism>
<comment type="subcellular location">
    <subcellularLocation>
        <location evidence="1">Cell membrane</location>
        <topology evidence="1">Multi-pass membrane protein</topology>
    </subcellularLocation>
</comment>
<evidence type="ECO:0000256" key="2">
    <source>
        <dbReference type="ARBA" id="ARBA00022475"/>
    </source>
</evidence>
<accession>A0A1U7DEL0</accession>
<dbReference type="AlphaFoldDB" id="A0A1U7DEL0"/>
<dbReference type="STRING" id="1267768.BV394_00520"/>
<dbReference type="Proteomes" id="UP000187266">
    <property type="component" value="Chromosome"/>
</dbReference>
<reference evidence="6 7" key="1">
    <citation type="submission" date="2017-01" db="EMBL/GenBank/DDBJ databases">
        <title>Genomic analysis of Xuhuaishuia manganoxidans DY6-4.</title>
        <authorList>
            <person name="Wang X."/>
        </authorList>
    </citation>
    <scope>NUCLEOTIDE SEQUENCE [LARGE SCALE GENOMIC DNA]</scope>
    <source>
        <strain evidence="6 7">DY6-4</strain>
    </source>
</reference>
<keyword evidence="3" id="KW-0812">Transmembrane</keyword>
<dbReference type="NCBIfam" id="TIGR00765">
    <property type="entry name" value="yihY_not_rbn"/>
    <property type="match status" value="1"/>
</dbReference>
<proteinExistence type="predicted"/>
<dbReference type="EMBL" id="CP019124">
    <property type="protein sequence ID" value="APX88401.1"/>
    <property type="molecule type" value="Genomic_DNA"/>
</dbReference>
<dbReference type="RefSeq" id="WP_076978425.1">
    <property type="nucleotide sequence ID" value="NZ_CP019124.1"/>
</dbReference>
<keyword evidence="5" id="KW-0472">Membrane</keyword>
<dbReference type="PANTHER" id="PTHR30213:SF0">
    <property type="entry name" value="UPF0761 MEMBRANE PROTEIN YIHY"/>
    <property type="match status" value="1"/>
</dbReference>
<evidence type="ECO:0000256" key="1">
    <source>
        <dbReference type="ARBA" id="ARBA00004651"/>
    </source>
</evidence>
<evidence type="ECO:0000256" key="4">
    <source>
        <dbReference type="ARBA" id="ARBA00022989"/>
    </source>
</evidence>
<keyword evidence="7" id="KW-1185">Reference proteome</keyword>
<dbReference type="OrthoDB" id="9781030at2"/>
<evidence type="ECO:0000256" key="5">
    <source>
        <dbReference type="ARBA" id="ARBA00023136"/>
    </source>
</evidence>
<sequence length="314" mass="33265">MARGRNARSPWQIPPAGWKDTLFRIKDEIGEDHVGLIAAGVAFYGLLALFPGITACMAIAGLLTEPTTIVDQLDRIGQLLPPEAASIIITQARDVAGSQEGGLGLAAVLGIALAIWSASKGVGSLIEGLNVAYDESEKRGFVKLKLVTLGLTVMLVFGLLVGLSTSLVVPAILSAIGLGAMVEFLLGGLTWVVMFALTIFGLAVFYRYGPSRDKPEWRWVTPGAAVACVLWLIGSAGFAWYVANFGSYNETFGTLGGAIILLMWLWLSAYIVLLGAELDAELEAQTRYDTTTGPSEPMGQRGAEKADNLGEASD</sequence>
<evidence type="ECO:0000256" key="3">
    <source>
        <dbReference type="ARBA" id="ARBA00022692"/>
    </source>
</evidence>
<accession>A0A2M9DH92</accession>